<comment type="caution">
    <text evidence="2">The sequence shown here is derived from an EMBL/GenBank/DDBJ whole genome shotgun (WGS) entry which is preliminary data.</text>
</comment>
<evidence type="ECO:0000256" key="1">
    <source>
        <dbReference type="SAM" id="SignalP"/>
    </source>
</evidence>
<protein>
    <recommendedName>
        <fullName evidence="4">Secreted protein</fullName>
    </recommendedName>
</protein>
<name>A0A4C1WRE7_EUMVA</name>
<evidence type="ECO:0008006" key="4">
    <source>
        <dbReference type="Google" id="ProtNLM"/>
    </source>
</evidence>
<dbReference type="EMBL" id="BGZK01000608">
    <property type="protein sequence ID" value="GBP52695.1"/>
    <property type="molecule type" value="Genomic_DNA"/>
</dbReference>
<sequence>MWPCRGVRRPLVVICYCVTHYLILSSSPFSSPQSAAECHSLRNAGTDVRFLFGTRQSHANLPGVSPDSSQKLINRSSFRLDTRTRVRSEPWGGAIDRRASAVQVSCRD</sequence>
<evidence type="ECO:0000313" key="2">
    <source>
        <dbReference type="EMBL" id="GBP52695.1"/>
    </source>
</evidence>
<dbReference type="Proteomes" id="UP000299102">
    <property type="component" value="Unassembled WGS sequence"/>
</dbReference>
<proteinExistence type="predicted"/>
<keyword evidence="3" id="KW-1185">Reference proteome</keyword>
<organism evidence="2 3">
    <name type="scientific">Eumeta variegata</name>
    <name type="common">Bagworm moth</name>
    <name type="synonym">Eumeta japonica</name>
    <dbReference type="NCBI Taxonomy" id="151549"/>
    <lineage>
        <taxon>Eukaryota</taxon>
        <taxon>Metazoa</taxon>
        <taxon>Ecdysozoa</taxon>
        <taxon>Arthropoda</taxon>
        <taxon>Hexapoda</taxon>
        <taxon>Insecta</taxon>
        <taxon>Pterygota</taxon>
        <taxon>Neoptera</taxon>
        <taxon>Endopterygota</taxon>
        <taxon>Lepidoptera</taxon>
        <taxon>Glossata</taxon>
        <taxon>Ditrysia</taxon>
        <taxon>Tineoidea</taxon>
        <taxon>Psychidae</taxon>
        <taxon>Oiketicinae</taxon>
        <taxon>Eumeta</taxon>
    </lineage>
</organism>
<accession>A0A4C1WRE7</accession>
<evidence type="ECO:0000313" key="3">
    <source>
        <dbReference type="Proteomes" id="UP000299102"/>
    </source>
</evidence>
<feature type="chain" id="PRO_5020033677" description="Secreted protein" evidence="1">
    <location>
        <begin position="26"/>
        <end position="108"/>
    </location>
</feature>
<keyword evidence="1" id="KW-0732">Signal</keyword>
<feature type="signal peptide" evidence="1">
    <location>
        <begin position="1"/>
        <end position="25"/>
    </location>
</feature>
<reference evidence="2 3" key="1">
    <citation type="journal article" date="2019" name="Commun. Biol.">
        <title>The bagworm genome reveals a unique fibroin gene that provides high tensile strength.</title>
        <authorList>
            <person name="Kono N."/>
            <person name="Nakamura H."/>
            <person name="Ohtoshi R."/>
            <person name="Tomita M."/>
            <person name="Numata K."/>
            <person name="Arakawa K."/>
        </authorList>
    </citation>
    <scope>NUCLEOTIDE SEQUENCE [LARGE SCALE GENOMIC DNA]</scope>
</reference>
<dbReference type="AlphaFoldDB" id="A0A4C1WRE7"/>
<gene>
    <name evidence="2" type="ORF">EVAR_43896_1</name>
</gene>